<keyword evidence="9" id="KW-0970">Cilium biogenesis/degradation</keyword>
<keyword evidence="13" id="KW-0175">Coiled coil</keyword>
<keyword evidence="10" id="KW-0282">Flagellum</keyword>
<sequence length="368" mass="41495">MPSGLPCPALDRRGARRVATETPGRRGGAHGALSPPGRSGGGSLSRAPWRPGAALVGLPPRVLGGAQGKMLRRNLEDRDAQTKQLQDAVTNVEKHFGELCQIFAAYVRKTARLRDKADLLVNEINLYASTETPNLKQGLKNFADEFAKLQDYRQAEVERLEAKVVEPLKAYGTIVKMKRDDLKATLTARNREAKQLSQLERTRQRNPSDRHVISQVGNKMVCQEMDLRAETELQRATIDATRTSRHLEETIDNFEKQKIKDIKNIFSEFITIEMLFHGKALEVFTAAYQNIQKIDEDEDLEVFRNSLYLPDYPSRLDIVRANSKSPLQRSVSTKCTSGTGQITTCRTRKDQQVEDEDDEELDVTEDEN</sequence>
<gene>
    <name evidence="23" type="primary">Fam92a</name>
</gene>
<evidence type="ECO:0000256" key="1">
    <source>
        <dbReference type="ARBA" id="ARBA00004114"/>
    </source>
</evidence>
<evidence type="ECO:0000256" key="14">
    <source>
        <dbReference type="ARBA" id="ARBA00023069"/>
    </source>
</evidence>
<proteinExistence type="inferred from homology"/>
<evidence type="ECO:0000313" key="23">
    <source>
        <dbReference type="RefSeq" id="XP_013207309.1"/>
    </source>
</evidence>
<evidence type="ECO:0000256" key="15">
    <source>
        <dbReference type="ARBA" id="ARBA00023128"/>
    </source>
</evidence>
<accession>A0ABM1AS75</accession>
<evidence type="ECO:0000256" key="13">
    <source>
        <dbReference type="ARBA" id="ARBA00023054"/>
    </source>
</evidence>
<protein>
    <submittedName>
        <fullName evidence="23">Protein FAM92A isoform X1</fullName>
    </submittedName>
</protein>
<dbReference type="CDD" id="cd07598">
    <property type="entry name" value="BAR_FAM92"/>
    <property type="match status" value="1"/>
</dbReference>
<evidence type="ECO:0000256" key="7">
    <source>
        <dbReference type="ARBA" id="ARBA00022782"/>
    </source>
</evidence>
<feature type="compositionally biased region" description="Acidic residues" evidence="21">
    <location>
        <begin position="353"/>
        <end position="368"/>
    </location>
</feature>
<evidence type="ECO:0000256" key="2">
    <source>
        <dbReference type="ARBA" id="ARBA00004120"/>
    </source>
</evidence>
<evidence type="ECO:0000256" key="18">
    <source>
        <dbReference type="ARBA" id="ARBA00023242"/>
    </source>
</evidence>
<keyword evidence="17" id="KW-0206">Cytoskeleton</keyword>
<keyword evidence="19" id="KW-0966">Cell projection</keyword>
<keyword evidence="14" id="KW-0969">Cilium</keyword>
<keyword evidence="6" id="KW-0963">Cytoplasm</keyword>
<dbReference type="Pfam" id="PF06730">
    <property type="entry name" value="FAM92"/>
    <property type="match status" value="1"/>
</dbReference>
<dbReference type="PANTHER" id="PTHR21223">
    <property type="entry name" value="CBY1-INTERACTING BAR DOMAIN-CONTAINING PROTEIN HOMOLOG"/>
    <property type="match status" value="1"/>
</dbReference>
<evidence type="ECO:0000256" key="6">
    <source>
        <dbReference type="ARBA" id="ARBA00022490"/>
    </source>
</evidence>
<name>A0ABM1AS75_MICOH</name>
<evidence type="ECO:0000256" key="9">
    <source>
        <dbReference type="ARBA" id="ARBA00022794"/>
    </source>
</evidence>
<evidence type="ECO:0000256" key="10">
    <source>
        <dbReference type="ARBA" id="ARBA00022846"/>
    </source>
</evidence>
<keyword evidence="11" id="KW-0744">Spermatogenesis</keyword>
<evidence type="ECO:0000256" key="16">
    <source>
        <dbReference type="ARBA" id="ARBA00023136"/>
    </source>
</evidence>
<feature type="region of interest" description="Disordered" evidence="21">
    <location>
        <begin position="345"/>
        <end position="368"/>
    </location>
</feature>
<evidence type="ECO:0000256" key="4">
    <source>
        <dbReference type="ARBA" id="ARBA00004230"/>
    </source>
</evidence>
<dbReference type="GeneID" id="101998626"/>
<evidence type="ECO:0000256" key="21">
    <source>
        <dbReference type="SAM" id="MobiDB-lite"/>
    </source>
</evidence>
<evidence type="ECO:0000256" key="11">
    <source>
        <dbReference type="ARBA" id="ARBA00022871"/>
    </source>
</evidence>
<evidence type="ECO:0000256" key="8">
    <source>
        <dbReference type="ARBA" id="ARBA00022792"/>
    </source>
</evidence>
<evidence type="ECO:0000256" key="19">
    <source>
        <dbReference type="ARBA" id="ARBA00023273"/>
    </source>
</evidence>
<dbReference type="InterPro" id="IPR009602">
    <property type="entry name" value="CBAR/FAM92"/>
</dbReference>
<evidence type="ECO:0000256" key="20">
    <source>
        <dbReference type="ARBA" id="ARBA00029449"/>
    </source>
</evidence>
<keyword evidence="7" id="KW-0221">Differentiation</keyword>
<organism evidence="22 23">
    <name type="scientific">Microtus ochrogaster</name>
    <name type="common">Prairie vole</name>
    <dbReference type="NCBI Taxonomy" id="79684"/>
    <lineage>
        <taxon>Eukaryota</taxon>
        <taxon>Metazoa</taxon>
        <taxon>Chordata</taxon>
        <taxon>Craniata</taxon>
        <taxon>Vertebrata</taxon>
        <taxon>Euteleostomi</taxon>
        <taxon>Mammalia</taxon>
        <taxon>Eutheria</taxon>
        <taxon>Euarchontoglires</taxon>
        <taxon>Glires</taxon>
        <taxon>Rodentia</taxon>
        <taxon>Myomorpha</taxon>
        <taxon>Muroidea</taxon>
        <taxon>Cricetidae</taxon>
        <taxon>Arvicolinae</taxon>
        <taxon>Microtus</taxon>
    </lineage>
</organism>
<dbReference type="RefSeq" id="XP_013207309.1">
    <property type="nucleotide sequence ID" value="XM_013351855.2"/>
</dbReference>
<evidence type="ECO:0000256" key="17">
    <source>
        <dbReference type="ARBA" id="ARBA00023212"/>
    </source>
</evidence>
<evidence type="ECO:0000256" key="12">
    <source>
        <dbReference type="ARBA" id="ARBA00022946"/>
    </source>
</evidence>
<reference evidence="23" key="1">
    <citation type="submission" date="2025-08" db="UniProtKB">
        <authorList>
            <consortium name="RefSeq"/>
        </authorList>
    </citation>
    <scope>IDENTIFICATION</scope>
</reference>
<keyword evidence="12" id="KW-0809">Transit peptide</keyword>
<dbReference type="SUPFAM" id="SSF103657">
    <property type="entry name" value="BAR/IMD domain-like"/>
    <property type="match status" value="1"/>
</dbReference>
<comment type="similarity">
    <text evidence="20">Belongs to the CIBAR family.</text>
</comment>
<keyword evidence="18" id="KW-0539">Nucleus</keyword>
<evidence type="ECO:0000256" key="5">
    <source>
        <dbReference type="ARBA" id="ARBA00004443"/>
    </source>
</evidence>
<keyword evidence="15" id="KW-0496">Mitochondrion</keyword>
<dbReference type="InterPro" id="IPR035590">
    <property type="entry name" value="BAR_CBAR1/2"/>
</dbReference>
<dbReference type="Gene3D" id="1.20.1270.60">
    <property type="entry name" value="Arfaptin homology (AH) domain/BAR domain"/>
    <property type="match status" value="1"/>
</dbReference>
<keyword evidence="22" id="KW-1185">Reference proteome</keyword>
<evidence type="ECO:0000313" key="22">
    <source>
        <dbReference type="Proteomes" id="UP000694915"/>
    </source>
</evidence>
<keyword evidence="8" id="KW-0999">Mitochondrion inner membrane</keyword>
<dbReference type="PANTHER" id="PTHR21223:SF4">
    <property type="entry name" value="CBY1-INTERACTING BAR DOMAIN-CONTAINING PROTEIN 1"/>
    <property type="match status" value="1"/>
</dbReference>
<keyword evidence="16" id="KW-0472">Membrane</keyword>
<feature type="region of interest" description="Disordered" evidence="21">
    <location>
        <begin position="1"/>
        <end position="50"/>
    </location>
</feature>
<comment type="subcellular location">
    <subcellularLocation>
        <location evidence="4">Cell projection</location>
        <location evidence="4">Cilium</location>
        <location evidence="4">Flagellum</location>
    </subcellularLocation>
    <subcellularLocation>
        <location evidence="2">Cytoplasm</location>
        <location evidence="2">Cytoskeleton</location>
        <location evidence="2">Cilium basal body</location>
    </subcellularLocation>
    <subcellularLocation>
        <location evidence="1">Cytoplasm</location>
        <location evidence="1">Cytoskeleton</location>
        <location evidence="1">Microtubule organizing center</location>
        <location evidence="1">Centrosome</location>
        <location evidence="1">Centriole</location>
    </subcellularLocation>
    <subcellularLocation>
        <location evidence="5">Mitochondrion inner membrane</location>
        <topology evidence="5">Peripheral membrane protein</topology>
        <orientation evidence="5">Matrix side</orientation>
    </subcellularLocation>
    <subcellularLocation>
        <location evidence="3">Nucleus</location>
    </subcellularLocation>
</comment>
<dbReference type="InterPro" id="IPR027267">
    <property type="entry name" value="AH/BAR_dom_sf"/>
</dbReference>
<dbReference type="Proteomes" id="UP000694915">
    <property type="component" value="Linkage group LG5"/>
</dbReference>
<evidence type="ECO:0000256" key="3">
    <source>
        <dbReference type="ARBA" id="ARBA00004123"/>
    </source>
</evidence>